<keyword evidence="1" id="KW-0472">Membrane</keyword>
<accession>A0A8J3NMP7</accession>
<dbReference type="RefSeq" id="WP_203751625.1">
    <property type="nucleotide sequence ID" value="NZ_BONF01000033.1"/>
</dbReference>
<keyword evidence="3" id="KW-1185">Reference proteome</keyword>
<sequence>MLLNTYNSWWRRNLPLRAEDDAPAGNERLAAVRGRIARRRRNRLAALAVAGAVVLAGIAGYVAAHWPR</sequence>
<comment type="caution">
    <text evidence="2">The sequence shown here is derived from an EMBL/GenBank/DDBJ whole genome shotgun (WGS) entry which is preliminary data.</text>
</comment>
<feature type="transmembrane region" description="Helical" evidence="1">
    <location>
        <begin position="44"/>
        <end position="64"/>
    </location>
</feature>
<proteinExistence type="predicted"/>
<keyword evidence="1" id="KW-1133">Transmembrane helix</keyword>
<dbReference type="Proteomes" id="UP000601223">
    <property type="component" value="Unassembled WGS sequence"/>
</dbReference>
<evidence type="ECO:0000313" key="3">
    <source>
        <dbReference type="Proteomes" id="UP000601223"/>
    </source>
</evidence>
<reference evidence="2 3" key="1">
    <citation type="submission" date="2021-01" db="EMBL/GenBank/DDBJ databases">
        <title>Whole genome shotgun sequence of Catellatospora bangladeshensis NBRC 107357.</title>
        <authorList>
            <person name="Komaki H."/>
            <person name="Tamura T."/>
        </authorList>
    </citation>
    <scope>NUCLEOTIDE SEQUENCE [LARGE SCALE GENOMIC DNA]</scope>
    <source>
        <strain evidence="2 3">NBRC 107357</strain>
    </source>
</reference>
<evidence type="ECO:0000313" key="2">
    <source>
        <dbReference type="EMBL" id="GIF84005.1"/>
    </source>
</evidence>
<evidence type="ECO:0000256" key="1">
    <source>
        <dbReference type="SAM" id="Phobius"/>
    </source>
</evidence>
<dbReference type="EMBL" id="BONF01000033">
    <property type="protein sequence ID" value="GIF84005.1"/>
    <property type="molecule type" value="Genomic_DNA"/>
</dbReference>
<gene>
    <name evidence="2" type="ORF">Cba03nite_53540</name>
</gene>
<protein>
    <submittedName>
        <fullName evidence="2">Uncharacterized protein</fullName>
    </submittedName>
</protein>
<keyword evidence="1" id="KW-0812">Transmembrane</keyword>
<dbReference type="AlphaFoldDB" id="A0A8J3NMP7"/>
<organism evidence="2 3">
    <name type="scientific">Catellatospora bangladeshensis</name>
    <dbReference type="NCBI Taxonomy" id="310355"/>
    <lineage>
        <taxon>Bacteria</taxon>
        <taxon>Bacillati</taxon>
        <taxon>Actinomycetota</taxon>
        <taxon>Actinomycetes</taxon>
        <taxon>Micromonosporales</taxon>
        <taxon>Micromonosporaceae</taxon>
        <taxon>Catellatospora</taxon>
    </lineage>
</organism>
<name>A0A8J3NMP7_9ACTN</name>